<dbReference type="Pfam" id="PF00560">
    <property type="entry name" value="LRR_1"/>
    <property type="match status" value="2"/>
</dbReference>
<dbReference type="Gramene" id="PGSC0003DMT400051536">
    <property type="protein sequence ID" value="PGSC0003DMT400051536"/>
    <property type="gene ID" value="PGSC0003DMG402020019"/>
</dbReference>
<sequence length="115" mass="12306">MNSLRDLGLLVLSHNNLSGGIPGFLKDFKFLQILYLSSNTLEGAVPTGGIFSNATVVSIIGNRYLCGGVPELDLPACVVEVNKERKSGFPLKIVIPVVSGLIGFTFIVCSWHTTV</sequence>
<evidence type="ECO:0008006" key="10">
    <source>
        <dbReference type="Google" id="ProtNLM"/>
    </source>
</evidence>
<dbReference type="InParanoid" id="M1BRV6"/>
<evidence type="ECO:0000313" key="9">
    <source>
        <dbReference type="Proteomes" id="UP000011115"/>
    </source>
</evidence>
<dbReference type="eggNOG" id="ENOG502QPYS">
    <property type="taxonomic scope" value="Eukaryota"/>
</dbReference>
<dbReference type="HOGENOM" id="CLU_2113260_0_0_1"/>
<evidence type="ECO:0000256" key="5">
    <source>
        <dbReference type="ARBA" id="ARBA00022989"/>
    </source>
</evidence>
<dbReference type="InterPro" id="IPR051809">
    <property type="entry name" value="Plant_receptor-like_S/T_kinase"/>
</dbReference>
<organism evidence="8 9">
    <name type="scientific">Solanum tuberosum</name>
    <name type="common">Potato</name>
    <dbReference type="NCBI Taxonomy" id="4113"/>
    <lineage>
        <taxon>Eukaryota</taxon>
        <taxon>Viridiplantae</taxon>
        <taxon>Streptophyta</taxon>
        <taxon>Embryophyta</taxon>
        <taxon>Tracheophyta</taxon>
        <taxon>Spermatophyta</taxon>
        <taxon>Magnoliopsida</taxon>
        <taxon>eudicotyledons</taxon>
        <taxon>Gunneridae</taxon>
        <taxon>Pentapetalae</taxon>
        <taxon>asterids</taxon>
        <taxon>lamiids</taxon>
        <taxon>Solanales</taxon>
        <taxon>Solanaceae</taxon>
        <taxon>Solanoideae</taxon>
        <taxon>Solaneae</taxon>
        <taxon>Solanum</taxon>
    </lineage>
</organism>
<evidence type="ECO:0000313" key="8">
    <source>
        <dbReference type="EnsemblPlants" id="PGSC0003DMT400051536"/>
    </source>
</evidence>
<feature type="transmembrane region" description="Helical" evidence="7">
    <location>
        <begin position="93"/>
        <end position="113"/>
    </location>
</feature>
<dbReference type="InterPro" id="IPR032675">
    <property type="entry name" value="LRR_dom_sf"/>
</dbReference>
<evidence type="ECO:0000256" key="3">
    <source>
        <dbReference type="ARBA" id="ARBA00022692"/>
    </source>
</evidence>
<dbReference type="GO" id="GO:0016020">
    <property type="term" value="C:membrane"/>
    <property type="evidence" value="ECO:0007669"/>
    <property type="project" value="UniProtKB-SubCell"/>
</dbReference>
<evidence type="ECO:0000256" key="7">
    <source>
        <dbReference type="SAM" id="Phobius"/>
    </source>
</evidence>
<keyword evidence="3 7" id="KW-0812">Transmembrane</keyword>
<dbReference type="SUPFAM" id="SSF52058">
    <property type="entry name" value="L domain-like"/>
    <property type="match status" value="1"/>
</dbReference>
<keyword evidence="9" id="KW-1185">Reference proteome</keyword>
<dbReference type="Gene3D" id="3.80.10.10">
    <property type="entry name" value="Ribonuclease Inhibitor"/>
    <property type="match status" value="1"/>
</dbReference>
<reference evidence="9" key="1">
    <citation type="journal article" date="2011" name="Nature">
        <title>Genome sequence and analysis of the tuber crop potato.</title>
        <authorList>
            <consortium name="The Potato Genome Sequencing Consortium"/>
        </authorList>
    </citation>
    <scope>NUCLEOTIDE SEQUENCE [LARGE SCALE GENOMIC DNA]</scope>
    <source>
        <strain evidence="9">cv. DM1-3 516 R44</strain>
    </source>
</reference>
<evidence type="ECO:0000256" key="2">
    <source>
        <dbReference type="ARBA" id="ARBA00022614"/>
    </source>
</evidence>
<comment type="subcellular location">
    <subcellularLocation>
        <location evidence="1">Membrane</location>
    </subcellularLocation>
</comment>
<dbReference type="AlphaFoldDB" id="M1BRV6"/>
<evidence type="ECO:0000256" key="4">
    <source>
        <dbReference type="ARBA" id="ARBA00022737"/>
    </source>
</evidence>
<keyword evidence="4" id="KW-0677">Repeat</keyword>
<proteinExistence type="predicted"/>
<evidence type="ECO:0000256" key="6">
    <source>
        <dbReference type="ARBA" id="ARBA00023136"/>
    </source>
</evidence>
<dbReference type="InterPro" id="IPR001611">
    <property type="entry name" value="Leu-rich_rpt"/>
</dbReference>
<keyword evidence="5 7" id="KW-1133">Transmembrane helix</keyword>
<accession>M1BRV6</accession>
<dbReference type="Proteomes" id="UP000011115">
    <property type="component" value="Unassembled WGS sequence"/>
</dbReference>
<dbReference type="PANTHER" id="PTHR27008">
    <property type="entry name" value="OS04G0122200 PROTEIN"/>
    <property type="match status" value="1"/>
</dbReference>
<dbReference type="PaxDb" id="4113-PGSC0003DMT400051536"/>
<keyword evidence="6 7" id="KW-0472">Membrane</keyword>
<protein>
    <recommendedName>
        <fullName evidence="10">Serine-threonine protein kinase, plant-type</fullName>
    </recommendedName>
</protein>
<keyword evidence="2" id="KW-0433">Leucine-rich repeat</keyword>
<dbReference type="PANTHER" id="PTHR27008:SF518">
    <property type="entry name" value="PROTEIN KINASE DOMAIN-CONTAINING PROTEIN"/>
    <property type="match status" value="1"/>
</dbReference>
<dbReference type="EnsemblPlants" id="PGSC0003DMT400051536">
    <property type="protein sequence ID" value="PGSC0003DMT400051536"/>
    <property type="gene ID" value="PGSC0003DMG402020019"/>
</dbReference>
<reference evidence="8" key="2">
    <citation type="submission" date="2015-06" db="UniProtKB">
        <authorList>
            <consortium name="EnsemblPlants"/>
        </authorList>
    </citation>
    <scope>IDENTIFICATION</scope>
    <source>
        <strain evidence="8">DM1-3 516 R44</strain>
    </source>
</reference>
<dbReference type="OMA" id="WMISLIC"/>
<name>M1BRV6_SOLTU</name>
<evidence type="ECO:0000256" key="1">
    <source>
        <dbReference type="ARBA" id="ARBA00004370"/>
    </source>
</evidence>